<evidence type="ECO:0000313" key="2">
    <source>
        <dbReference type="Proteomes" id="UP001500218"/>
    </source>
</evidence>
<organism evidence="1 2">
    <name type="scientific">Luedemannella flava</name>
    <dbReference type="NCBI Taxonomy" id="349316"/>
    <lineage>
        <taxon>Bacteria</taxon>
        <taxon>Bacillati</taxon>
        <taxon>Actinomycetota</taxon>
        <taxon>Actinomycetes</taxon>
        <taxon>Micromonosporales</taxon>
        <taxon>Micromonosporaceae</taxon>
        <taxon>Luedemannella</taxon>
    </lineage>
</organism>
<reference evidence="2" key="1">
    <citation type="journal article" date="2019" name="Int. J. Syst. Evol. Microbiol.">
        <title>The Global Catalogue of Microorganisms (GCM) 10K type strain sequencing project: providing services to taxonomists for standard genome sequencing and annotation.</title>
        <authorList>
            <consortium name="The Broad Institute Genomics Platform"/>
            <consortium name="The Broad Institute Genome Sequencing Center for Infectious Disease"/>
            <person name="Wu L."/>
            <person name="Ma J."/>
        </authorList>
    </citation>
    <scope>NUCLEOTIDE SEQUENCE [LARGE SCALE GENOMIC DNA]</scope>
    <source>
        <strain evidence="2">JCM 13250</strain>
    </source>
</reference>
<protein>
    <submittedName>
        <fullName evidence="1">Membrane protein</fullName>
    </submittedName>
</protein>
<dbReference type="Proteomes" id="UP001500218">
    <property type="component" value="Unassembled WGS sequence"/>
</dbReference>
<dbReference type="EMBL" id="BAAALT010000279">
    <property type="protein sequence ID" value="GAA1833485.1"/>
    <property type="molecule type" value="Genomic_DNA"/>
</dbReference>
<name>A0ABP4YWX5_9ACTN</name>
<gene>
    <name evidence="1" type="ORF">GCM10009682_59790</name>
</gene>
<accession>A0ABP4YWX5</accession>
<proteinExistence type="predicted"/>
<sequence length="233" mass="25355">MATFQVRLVDSRLVSSSIGRGQGDDAVYGVGPYGGLRDLFSLQRVIAGLGALAVLATVPFGGMKKAVDVHPDRGLERLAVNQVYDAGPYKITITGARLLKDQPPLYATNKANRWVIILATVEVTADESRNDAATAIHLRGVAGVPDMDGMLRNDADSVLVRSDLTVFYAAHPGMPEELVIGWEQDSKAAVPTEVDVLVTGRTYRMNTFNESMEWLDEEDRAIVTVPVLDRRNT</sequence>
<evidence type="ECO:0000313" key="1">
    <source>
        <dbReference type="EMBL" id="GAA1833485.1"/>
    </source>
</evidence>
<keyword evidence="2" id="KW-1185">Reference proteome</keyword>
<comment type="caution">
    <text evidence="1">The sequence shown here is derived from an EMBL/GenBank/DDBJ whole genome shotgun (WGS) entry which is preliminary data.</text>
</comment>